<proteinExistence type="predicted"/>
<reference evidence="2 3" key="1">
    <citation type="submission" date="2023-08" db="EMBL/GenBank/DDBJ databases">
        <authorList>
            <person name="Folkvardsen B D."/>
            <person name="Norman A."/>
        </authorList>
    </citation>
    <scope>NUCLEOTIDE SEQUENCE [LARGE SCALE GENOMIC DNA]</scope>
    <source>
        <strain evidence="2 3">Mu0053</strain>
    </source>
</reference>
<dbReference type="SUPFAM" id="SSF54427">
    <property type="entry name" value="NTF2-like"/>
    <property type="match status" value="1"/>
</dbReference>
<dbReference type="InterPro" id="IPR037401">
    <property type="entry name" value="SnoaL-like"/>
</dbReference>
<name>A0ABN9NRH8_9MYCO</name>
<sequence length="166" mass="18811">MTKTLEQRVALIEDREAIAALQFRYINLNDGGWGQPTHRDPDAVADLFTEDGEWIGPLETMRAVGRIEIAELFQQFQAIPFIIHNVMNQLIEVDGDRARAEWHAIVASTFPGGQAFWTLGRYHNRYLRTADGWRYTSMSFETAAASPYEKGWGVEQFMGAEASVVD</sequence>
<keyword evidence="3" id="KW-1185">Reference proteome</keyword>
<dbReference type="Proteomes" id="UP001190465">
    <property type="component" value="Chromosome"/>
</dbReference>
<evidence type="ECO:0000313" key="3">
    <source>
        <dbReference type="Proteomes" id="UP001190465"/>
    </source>
</evidence>
<gene>
    <name evidence="2" type="ORF">MU0053_004764</name>
</gene>
<dbReference type="EMBL" id="OY726397">
    <property type="protein sequence ID" value="CAJ1510744.1"/>
    <property type="molecule type" value="Genomic_DNA"/>
</dbReference>
<dbReference type="Gene3D" id="3.10.450.50">
    <property type="match status" value="1"/>
</dbReference>
<organism evidence="2 3">
    <name type="scientific">[Mycobacterium] burgundiense</name>
    <dbReference type="NCBI Taxonomy" id="3064286"/>
    <lineage>
        <taxon>Bacteria</taxon>
        <taxon>Bacillati</taxon>
        <taxon>Actinomycetota</taxon>
        <taxon>Actinomycetes</taxon>
        <taxon>Mycobacteriales</taxon>
        <taxon>Mycobacteriaceae</taxon>
        <taxon>Mycolicibacterium</taxon>
    </lineage>
</organism>
<dbReference type="RefSeq" id="WP_308480032.1">
    <property type="nucleotide sequence ID" value="NZ_OY726397.1"/>
</dbReference>
<accession>A0ABN9NRH8</accession>
<dbReference type="InterPro" id="IPR032710">
    <property type="entry name" value="NTF2-like_dom_sf"/>
</dbReference>
<evidence type="ECO:0000313" key="2">
    <source>
        <dbReference type="EMBL" id="CAJ1510744.1"/>
    </source>
</evidence>
<feature type="domain" description="SnoaL-like" evidence="1">
    <location>
        <begin position="12"/>
        <end position="138"/>
    </location>
</feature>
<evidence type="ECO:0000259" key="1">
    <source>
        <dbReference type="Pfam" id="PF13577"/>
    </source>
</evidence>
<protein>
    <submittedName>
        <fullName evidence="2">Nuclear transport factor 2 family protein</fullName>
    </submittedName>
</protein>
<dbReference type="Pfam" id="PF13577">
    <property type="entry name" value="SnoaL_4"/>
    <property type="match status" value="1"/>
</dbReference>